<reference evidence="4" key="1">
    <citation type="submission" date="2018-11" db="EMBL/GenBank/DDBJ databases">
        <title>Genome sequencing of a novel mesophilic and cellulolytic organism within the genus Hungateiclostridium.</title>
        <authorList>
            <person name="Rettenmaier R."/>
            <person name="Liebl W."/>
            <person name="Zverlov V."/>
        </authorList>
    </citation>
    <scope>NUCLEOTIDE SEQUENCE [LARGE SCALE GENOMIC DNA]</scope>
    <source>
        <strain evidence="4">N2K1</strain>
    </source>
</reference>
<feature type="domain" description="HD/PDEase" evidence="2">
    <location>
        <begin position="499"/>
        <end position="655"/>
    </location>
</feature>
<dbReference type="Pfam" id="PF07697">
    <property type="entry name" value="7TMR-HDED"/>
    <property type="match status" value="1"/>
</dbReference>
<dbReference type="InterPro" id="IPR011624">
    <property type="entry name" value="Metal-dep_PHydrolase_7TM_extra"/>
</dbReference>
<dbReference type="PANTHER" id="PTHR36442:SF1">
    <property type="entry name" value="CYCLIC-DI-AMP PHOSPHODIESTERASE PGPH"/>
    <property type="match status" value="1"/>
</dbReference>
<organism evidence="3 4">
    <name type="scientific">Acetivibrio mesophilus</name>
    <dbReference type="NCBI Taxonomy" id="2487273"/>
    <lineage>
        <taxon>Bacteria</taxon>
        <taxon>Bacillati</taxon>
        <taxon>Bacillota</taxon>
        <taxon>Clostridia</taxon>
        <taxon>Eubacteriales</taxon>
        <taxon>Oscillospiraceae</taxon>
        <taxon>Acetivibrio</taxon>
    </lineage>
</organism>
<dbReference type="PANTHER" id="PTHR36442">
    <property type="entry name" value="CYCLIC-DI-AMP PHOSPHODIESTERASE PGPH"/>
    <property type="match status" value="1"/>
</dbReference>
<dbReference type="SMART" id="SM00471">
    <property type="entry name" value="HDc"/>
    <property type="match status" value="1"/>
</dbReference>
<dbReference type="InterPro" id="IPR006675">
    <property type="entry name" value="HDIG_dom"/>
</dbReference>
<keyword evidence="1" id="KW-1133">Transmembrane helix</keyword>
<feature type="transmembrane region" description="Helical" evidence="1">
    <location>
        <begin position="351"/>
        <end position="380"/>
    </location>
</feature>
<feature type="transmembrane region" description="Helical" evidence="1">
    <location>
        <begin position="21"/>
        <end position="40"/>
    </location>
</feature>
<comment type="caution">
    <text evidence="3">The sequence shown here is derived from an EMBL/GenBank/DDBJ whole genome shotgun (WGS) entry which is preliminary data.</text>
</comment>
<proteinExistence type="predicted"/>
<dbReference type="InterPro" id="IPR006674">
    <property type="entry name" value="HD_domain"/>
</dbReference>
<feature type="transmembrane region" description="Helical" evidence="1">
    <location>
        <begin position="416"/>
        <end position="438"/>
    </location>
</feature>
<dbReference type="EMBL" id="RLII01000003">
    <property type="protein sequence ID" value="RXE59906.1"/>
    <property type="molecule type" value="Genomic_DNA"/>
</dbReference>
<feature type="transmembrane region" description="Helical" evidence="1">
    <location>
        <begin position="326"/>
        <end position="345"/>
    </location>
</feature>
<feature type="transmembrane region" description="Helical" evidence="1">
    <location>
        <begin position="450"/>
        <end position="470"/>
    </location>
</feature>
<name>A0A4Q0I696_9FIRM</name>
<dbReference type="InterPro" id="IPR011621">
    <property type="entry name" value="Metal-dep_PHydrolase_7TM_intra"/>
</dbReference>
<dbReference type="SUPFAM" id="SSF109604">
    <property type="entry name" value="HD-domain/PDEase-like"/>
    <property type="match status" value="1"/>
</dbReference>
<feature type="transmembrane region" description="Helical" evidence="1">
    <location>
        <begin position="392"/>
        <end position="410"/>
    </location>
</feature>
<sequence>MTKDKNRSNNGSKKIFFKNKRIQRIFIAVVTIILAFLMVLNGATPRKYRVLLGAVSGYDILSPRDIVNTIKTEENARKAASEVLPVIKEIPNAPIEVINSIDKLFLLINEAQKSYESGISSIDAYSGSRRYEELSSNVFNETKAVFVEGIGELGIKLEDAQIDYLISKANEEDIKSFEVLIRSHVSDIMRKDITEDNLKEMVNELKDGIFNSEIKYELKNVALSVSDFILKPNRAIDNELTKTKRTAAYNDPGNVETIKKGQRILSAGDIVTEDKLRVLEDLNLLETKSRFDFSFAGGILVILLLLSLLLILYMHNFCKKVYYNRSDLILLSVVILMMLFIARWVHEYSPLIIPIFIATMLISILLDLRLAIVVNVVLTMAISLMINYDFKFIYMALISGTFSAFIVSKANQRNRLSLAGTVVSVINVLLVAAIDIIYKSGWETVLRECTLVFVNGIMSMVITIGLLPFLESTFNIITPLRLLEFANPNQPLLKRLLMEAPGTYHHSLMVGNLAEAGTEAIGGNALLARVGAYFHDIGKLKRPNFFIENQMNGNPHDKMTANLSALVITSHIHDGNEMAKKHKIPLPIRDIILQHHGTTLVAYFYHKAKMAEKSENVEEENFRYDGIKPTTKEAAVVMMADSVEAAVRSMTDKTEGKIEGLIRKIIKDKLDDGQLDHCSLTLKDLDNIAKAFMKVFSGVFHAREEYPEVRRKADAIEDIHSEDMSERENLASQSLE</sequence>
<dbReference type="InterPro" id="IPR052722">
    <property type="entry name" value="PgpH_phosphodiesterase"/>
</dbReference>
<dbReference type="InterPro" id="IPR003607">
    <property type="entry name" value="HD/PDEase_dom"/>
</dbReference>
<dbReference type="Pfam" id="PF07698">
    <property type="entry name" value="7TM-7TMR_HD"/>
    <property type="match status" value="1"/>
</dbReference>
<keyword evidence="1" id="KW-0472">Membrane</keyword>
<dbReference type="AlphaFoldDB" id="A0A4Q0I696"/>
<evidence type="ECO:0000313" key="3">
    <source>
        <dbReference type="EMBL" id="RXE59906.1"/>
    </source>
</evidence>
<dbReference type="NCBIfam" id="TIGR00277">
    <property type="entry name" value="HDIG"/>
    <property type="match status" value="1"/>
</dbReference>
<evidence type="ECO:0000256" key="1">
    <source>
        <dbReference type="SAM" id="Phobius"/>
    </source>
</evidence>
<dbReference type="Proteomes" id="UP000289166">
    <property type="component" value="Unassembled WGS sequence"/>
</dbReference>
<dbReference type="OrthoDB" id="9806952at2"/>
<dbReference type="Gene3D" id="1.10.3210.10">
    <property type="entry name" value="Hypothetical protein af1432"/>
    <property type="match status" value="1"/>
</dbReference>
<gene>
    <name evidence="3" type="ORF">EFD62_03920</name>
</gene>
<evidence type="ECO:0000313" key="4">
    <source>
        <dbReference type="Proteomes" id="UP000289166"/>
    </source>
</evidence>
<evidence type="ECO:0000259" key="2">
    <source>
        <dbReference type="SMART" id="SM00471"/>
    </source>
</evidence>
<dbReference type="Pfam" id="PF01966">
    <property type="entry name" value="HD"/>
    <property type="match status" value="1"/>
</dbReference>
<feature type="transmembrane region" description="Helical" evidence="1">
    <location>
        <begin position="293"/>
        <end position="314"/>
    </location>
</feature>
<dbReference type="CDD" id="cd00077">
    <property type="entry name" value="HDc"/>
    <property type="match status" value="1"/>
</dbReference>
<protein>
    <submittedName>
        <fullName evidence="3">HDIG domain-containing protein</fullName>
    </submittedName>
</protein>
<keyword evidence="1" id="KW-0812">Transmembrane</keyword>
<dbReference type="RefSeq" id="WP_128705770.1">
    <property type="nucleotide sequence ID" value="NZ_RLII01000003.1"/>
</dbReference>
<accession>A0A4Q0I696</accession>
<keyword evidence="4" id="KW-1185">Reference proteome</keyword>